<evidence type="ECO:0000313" key="4">
    <source>
        <dbReference type="Proteomes" id="UP000008810"/>
    </source>
</evidence>
<accession>A0A0Q3FKP5</accession>
<feature type="region of interest" description="Disordered" evidence="1">
    <location>
        <begin position="197"/>
        <end position="295"/>
    </location>
</feature>
<dbReference type="PANTHER" id="PTHR12277">
    <property type="entry name" value="ALPHA/BETA HYDROLASE DOMAIN-CONTAINING PROTEIN"/>
    <property type="match status" value="1"/>
</dbReference>
<evidence type="ECO:0000313" key="3">
    <source>
        <dbReference type="EnsemblPlants" id="KQJ98756"/>
    </source>
</evidence>
<dbReference type="InterPro" id="IPR029058">
    <property type="entry name" value="AB_hydrolase_fold"/>
</dbReference>
<dbReference type="Gene3D" id="3.40.50.1820">
    <property type="entry name" value="alpha/beta hydrolase"/>
    <property type="match status" value="1"/>
</dbReference>
<feature type="compositionally biased region" description="Polar residues" evidence="1">
    <location>
        <begin position="208"/>
        <end position="227"/>
    </location>
</feature>
<gene>
    <name evidence="3" type="primary">LOC100825329</name>
    <name evidence="2" type="ORF">BRADI_3g38910v3</name>
</gene>
<feature type="compositionally biased region" description="Basic and acidic residues" evidence="1">
    <location>
        <begin position="228"/>
        <end position="239"/>
    </location>
</feature>
<evidence type="ECO:0008006" key="5">
    <source>
        <dbReference type="Google" id="ProtNLM"/>
    </source>
</evidence>
<reference evidence="2" key="2">
    <citation type="submission" date="2017-06" db="EMBL/GenBank/DDBJ databases">
        <title>WGS assembly of Brachypodium distachyon.</title>
        <authorList>
            <consortium name="The International Brachypodium Initiative"/>
            <person name="Lucas S."/>
            <person name="Harmon-Smith M."/>
            <person name="Lail K."/>
            <person name="Tice H."/>
            <person name="Grimwood J."/>
            <person name="Bruce D."/>
            <person name="Barry K."/>
            <person name="Shu S."/>
            <person name="Lindquist E."/>
            <person name="Wang M."/>
            <person name="Pitluck S."/>
            <person name="Vogel J.P."/>
            <person name="Garvin D.F."/>
            <person name="Mockler T.C."/>
            <person name="Schmutz J."/>
            <person name="Rokhsar D."/>
            <person name="Bevan M.W."/>
        </authorList>
    </citation>
    <scope>NUCLEOTIDE SEQUENCE</scope>
    <source>
        <strain evidence="2">Bd21</strain>
    </source>
</reference>
<dbReference type="SUPFAM" id="SSF53474">
    <property type="entry name" value="alpha/beta-Hydrolases"/>
    <property type="match status" value="1"/>
</dbReference>
<sequence>MGGVTSSVAAKFAFFPPDPPSYGVVDEEEPPQPGAAAVAAGSSAAAAAAVSTRVAMTGVPWREGVEARRVRTRRGTDIIAMYVRCPKARLTVLYSHGNAADLGKMYELFIEFSARLHVNVMGYDYSGYGRSSGKGTNDDVVDCSHGKRLWELSQQKYEPLWIEGGDHCNLETFPVYIRHLKKFLSAIEKLPAGKEAAAESENLPAENETPSDSVALSEAPWTTSQRLEPSRKSSRHEQPPRLSTENVDKHRRSTGIREKARSSTEKKERRRRSVDTFDRMRDENEQPDKPRKSIDRLGEMIRSMGLCNVDCFKEPPRKTEPCRGQ</sequence>
<proteinExistence type="predicted"/>
<name>A0A0Q3FKP5_BRADI</name>
<dbReference type="Proteomes" id="UP000008810">
    <property type="component" value="Chromosome 3"/>
</dbReference>
<evidence type="ECO:0000256" key="1">
    <source>
        <dbReference type="SAM" id="MobiDB-lite"/>
    </source>
</evidence>
<dbReference type="OrthoDB" id="446723at2759"/>
<dbReference type="EnsemblPlants" id="KQJ98756">
    <property type="protein sequence ID" value="KQJ98756"/>
    <property type="gene ID" value="BRADI_3g38910v3"/>
</dbReference>
<reference evidence="3" key="3">
    <citation type="submission" date="2018-08" db="UniProtKB">
        <authorList>
            <consortium name="EnsemblPlants"/>
        </authorList>
    </citation>
    <scope>IDENTIFICATION</scope>
    <source>
        <strain evidence="3">cv. Bd21</strain>
    </source>
</reference>
<organism evidence="2">
    <name type="scientific">Brachypodium distachyon</name>
    <name type="common">Purple false brome</name>
    <name type="synonym">Trachynia distachya</name>
    <dbReference type="NCBI Taxonomy" id="15368"/>
    <lineage>
        <taxon>Eukaryota</taxon>
        <taxon>Viridiplantae</taxon>
        <taxon>Streptophyta</taxon>
        <taxon>Embryophyta</taxon>
        <taxon>Tracheophyta</taxon>
        <taxon>Spermatophyta</taxon>
        <taxon>Magnoliopsida</taxon>
        <taxon>Liliopsida</taxon>
        <taxon>Poales</taxon>
        <taxon>Poaceae</taxon>
        <taxon>BOP clade</taxon>
        <taxon>Pooideae</taxon>
        <taxon>Stipodae</taxon>
        <taxon>Brachypodieae</taxon>
        <taxon>Brachypodium</taxon>
    </lineage>
</organism>
<dbReference type="PANTHER" id="PTHR12277:SF193">
    <property type="entry name" value="OS08G0487900 PROTEIN"/>
    <property type="match status" value="1"/>
</dbReference>
<reference evidence="2 3" key="1">
    <citation type="journal article" date="2010" name="Nature">
        <title>Genome sequencing and analysis of the model grass Brachypodium distachyon.</title>
        <authorList>
            <consortium name="International Brachypodium Initiative"/>
        </authorList>
    </citation>
    <scope>NUCLEOTIDE SEQUENCE [LARGE SCALE GENOMIC DNA]</scope>
    <source>
        <strain evidence="2">Bd21</strain>
        <strain evidence="3">cv. Bd21</strain>
    </source>
</reference>
<feature type="compositionally biased region" description="Basic and acidic residues" evidence="1">
    <location>
        <begin position="255"/>
        <end position="295"/>
    </location>
</feature>
<protein>
    <recommendedName>
        <fullName evidence="5">Serine aminopeptidase S33 domain-containing protein</fullName>
    </recommendedName>
</protein>
<dbReference type="Gramene" id="KQJ98756">
    <property type="protein sequence ID" value="KQJ98756"/>
    <property type="gene ID" value="BRADI_3g38910v3"/>
</dbReference>
<evidence type="ECO:0000313" key="2">
    <source>
        <dbReference type="EMBL" id="KQJ98756.1"/>
    </source>
</evidence>
<dbReference type="ExpressionAtlas" id="A0A0Q3FKP5">
    <property type="expression patterns" value="baseline"/>
</dbReference>
<dbReference type="AlphaFoldDB" id="A0A0Q3FKP5"/>
<keyword evidence="4" id="KW-1185">Reference proteome</keyword>
<dbReference type="EMBL" id="CM000882">
    <property type="protein sequence ID" value="KQJ98756.1"/>
    <property type="molecule type" value="Genomic_DNA"/>
</dbReference>